<keyword evidence="5" id="KW-0539">Nucleus</keyword>
<dbReference type="Pfam" id="PF20222">
    <property type="entry name" value="DUF6581"/>
    <property type="match status" value="1"/>
</dbReference>
<sequence length="2272" mass="252695">MDELVQHCLREIAFDGDLGCSVSRLSIFVKEFYSNHATYSQNVDDSFCAFVWSLIVQQPTIHVGLVPEGVTSEVWIAPQVSAKRKANARGETHVETRPPRLELVPDAMARSMGDLQIEYGDKLRLACDPDATYAAITGSHLRFSKLSPMVYSALQVITRGRDKGVTVIHLGNVTGYDQKTCFYLVKQLVELNLVVKRRHGGVGTNFVVHKFIFDRSPSWKAVREEESKVEQRAQASAQATNEAEDEEQTSTVKLDFPPIDSRHLSSLPLVRARVIKLLKASKNNMHAAGNMIVTLGFTNPTKSDRRFFSSRIRELIEQGVIEKVIVPSKRKKSPKSSNVICLRLLDENATGGPSTSLSTLVPPEQEDEEEEELAQASGVKTNVTLHKQMFDLLEESGTRGMTLNELSAALDNFDKRTVELLLTRAEKLPPPAHLSDLSVASLMETVGRERRHRYFIVSEYRRLVEKENLDQSTAGYADIDMSDSGNFLNVDATAFYEDEDYLRQYQDCFRDGGTSAKVRKKPPVNPILPDGSVKQGRPRKKVVDDDGNVVEGSIKKRKRADNGDEDAPPKKRGRPPKVSTQESASAPVPKKRGRPPKSAKTTEVAGKSTSAPVPKEGEGPSKDTVTEEAMSGTAGATEEALTVEPISASFSRSITQPLSLERSTLEPMVQVEPQVSEPGPAVEIDAPAMATSAGDEPIILPDDVVMDTDSRAAEPQLQDKGTQDTADSGTQDAAQVDSGNVPQYTIIPKKLDEDSMVLDPDAVPVAETSTRQRNSKPKAQSRSRINVSGLRRENEFLRVLERMGGIANIHTKEFYDEHTALVEQLVKAGEPTSGPVGIRTDKRTVSAAFNSLENRGKVKQITAAVSVGVGTSRAMVIVYLPDISEDKLNEFLATQGQPPPPPAQPAPVRRLDEPMEFGSGSRRDNAIAPVELLHADDSAKREKGRHRWHRNMEYSEKLLDRSDEEIRNVLLAERSTLGYAYGSIMGKCLRARELHLIVLSALEVQNSSAQIVSYEKKIIHLAFLAHDLPLSVYMKIVTPVEHSEEVHDFIRTQSGRNTLVRDLPSNISTKLGIGKSRARSKLQDSLTILRHLGIATPIQESTSSTACLTCAARGEHPTSFEKAPLEWSNSTGPVTSPVYWVFNDVATIYHWGQPESAPPFLGDFSVATSPAATEYWGLLREACVGNTPLPPTTSQSVTGPLVVNASIARTLRRRQAWDPDYILTWHQTQYLKRYIDISSQTTPLDEPDGCETRLAQIAWVISAPPEIVRQYYESIRGDLTKEIEKTRKRLKKEAAEKREQEALEAKAALAKKAEEAKRQRENDWDALLQRVHSEPLKDGAAARIKRIRTRFLQSTASSKDTEKWEKDVSAAIQEADVMAKKVLKKTSVKKPPITSIAPPVATNPPEKSVRDLIAEQGPPVNRPPPPKKRRKTETVEGEDTLSRGNIPQKRYRFQWNREYEELARDASAIIKARCRDAPRLDWGAYEQVFPAVPRNTVRQRIVHMRENPAHSTYLQRLEDKWYEVWVQHRGSAHLPDDDPTSATNFNLVEHIEFLRKHIDKNALRVGYSQVQQNTQCGLPADVEILLAKYHIVESSANGPTYDFFWNGTVEEGREKAMLNHSFTMKPDSLAFGEEALTEVVFVAESALKVVLGTPNEAYDPERASSLLHSVGEDAVSAAMTNLLGQGVLSKLVRDPKKQRPGRLLKISDFNQNALHGNISQDLFQDASALRELSIQQEGVWREWPLLATDGDLAAMVQLVSDDKVDFRVDTSQPQRHRPTLDWNSKKADDDHMEPVIFVRFREMENTEPQSDMDIDSSPILGHEDPVMLHGKAADGNPGCCRRSATLGIIDCASCLEEAWSAKSKTFSGPEMLVAQLVMWLVSQAGKRGITKEELAMNTKTPLQDLLPSIGKLVQGSHPLLYWVGYTTPLLIGAAHMQQWTVVISLEPMMRILPRRWMNINGYKMMNIWQAASRAVIGTIIFHPGISQYELRWRLRLTYDRREVIDILTALQADSRVRSRCELQDISTTTLDSHMIAALDEKEEKRVFWFLDESKHWYDQCPSMQCARATTGRTLSLQRPTSLFIPPAPHSPMNMGSVSLPSSPIHLRTRFPVTTAPQSAPPPPASPSPTTPASSAYYTPILIPAILITPDSRTPMSPISPTSPLTPFTPAFYLHSLSTDSLPLAPSFAPSFSRGPGIRELCLRETLLPELRVFHGPPRLVKLIVPPRGKTIREVRVSVKGTIISGEVKIRVILIQDMASSMISQITCDFPLS</sequence>
<dbReference type="InterPro" id="IPR017956">
    <property type="entry name" value="AT_hook_DNA-bd_motif"/>
</dbReference>
<evidence type="ECO:0000313" key="11">
    <source>
        <dbReference type="Proteomes" id="UP000054988"/>
    </source>
</evidence>
<dbReference type="SUPFAM" id="SSF46785">
    <property type="entry name" value="Winged helix' DNA-binding domain"/>
    <property type="match status" value="1"/>
</dbReference>
<keyword evidence="4" id="KW-0804">Transcription</keyword>
<comment type="caution">
    <text evidence="10">The sequence shown here is derived from an EMBL/GenBank/DDBJ whole genome shotgun (WGS) entry which is preliminary data.</text>
</comment>
<proteinExistence type="predicted"/>
<evidence type="ECO:0000256" key="4">
    <source>
        <dbReference type="ARBA" id="ARBA00023163"/>
    </source>
</evidence>
<evidence type="ECO:0000256" key="2">
    <source>
        <dbReference type="ARBA" id="ARBA00022553"/>
    </source>
</evidence>
<accession>A0A0W0F5X2</accession>
<evidence type="ECO:0000256" key="6">
    <source>
        <dbReference type="SAM" id="Coils"/>
    </source>
</evidence>
<dbReference type="GO" id="GO:0003677">
    <property type="term" value="F:DNA binding"/>
    <property type="evidence" value="ECO:0007669"/>
    <property type="project" value="UniProtKB-KW"/>
</dbReference>
<feature type="domain" description="B-block binding subunit of TFIIIC" evidence="8">
    <location>
        <begin position="148"/>
        <end position="199"/>
    </location>
</feature>
<keyword evidence="3" id="KW-0238">DNA-binding</keyword>
<protein>
    <submittedName>
        <fullName evidence="10">Uncharacterized protein</fullName>
    </submittedName>
</protein>
<dbReference type="GO" id="GO:0006384">
    <property type="term" value="P:transcription initiation at RNA polymerase III promoter"/>
    <property type="evidence" value="ECO:0007669"/>
    <property type="project" value="InterPro"/>
</dbReference>
<reference evidence="10 11" key="1">
    <citation type="submission" date="2015-12" db="EMBL/GenBank/DDBJ databases">
        <title>Draft genome sequence of Moniliophthora roreri, the causal agent of frosty pod rot of cacao.</title>
        <authorList>
            <person name="Aime M.C."/>
            <person name="Diaz-Valderrama J.R."/>
            <person name="Kijpornyongpan T."/>
            <person name="Phillips-Mora W."/>
        </authorList>
    </citation>
    <scope>NUCLEOTIDE SEQUENCE [LARGE SCALE GENOMIC DNA]</scope>
    <source>
        <strain evidence="10 11">MCA 2952</strain>
    </source>
</reference>
<keyword evidence="2" id="KW-0597">Phosphoprotein</keyword>
<dbReference type="eggNOG" id="ENOG502S1RV">
    <property type="taxonomic scope" value="Eukaryota"/>
</dbReference>
<feature type="region of interest" description="Disordered" evidence="7">
    <location>
        <begin position="1414"/>
        <end position="1441"/>
    </location>
</feature>
<evidence type="ECO:0000259" key="8">
    <source>
        <dbReference type="Pfam" id="PF04182"/>
    </source>
</evidence>
<feature type="region of interest" description="Disordered" evidence="7">
    <location>
        <begin position="673"/>
        <end position="697"/>
    </location>
</feature>
<feature type="domain" description="Transcription factor tau subunit sfc3/Tfc3 C-terminal" evidence="9">
    <location>
        <begin position="1449"/>
        <end position="1802"/>
    </location>
</feature>
<dbReference type="InterPro" id="IPR035625">
    <property type="entry name" value="Tfc3-like_eWH"/>
</dbReference>
<dbReference type="InterPro" id="IPR044210">
    <property type="entry name" value="Tfc3-like"/>
</dbReference>
<dbReference type="Pfam" id="PF04182">
    <property type="entry name" value="B-block_TFIIIC"/>
    <property type="match status" value="1"/>
</dbReference>
<dbReference type="GO" id="GO:0000127">
    <property type="term" value="C:transcription factor TFIIIC complex"/>
    <property type="evidence" value="ECO:0007669"/>
    <property type="project" value="InterPro"/>
</dbReference>
<dbReference type="PANTHER" id="PTHR15180">
    <property type="entry name" value="GENERAL TRANSCRIPTION FACTOR 3C POLYPEPTIDE 1"/>
    <property type="match status" value="1"/>
</dbReference>
<dbReference type="GO" id="GO:0042791">
    <property type="term" value="P:5S class rRNA transcription by RNA polymerase III"/>
    <property type="evidence" value="ECO:0007669"/>
    <property type="project" value="TreeGrafter"/>
</dbReference>
<feature type="region of interest" description="Disordered" evidence="7">
    <location>
        <begin position="764"/>
        <end position="785"/>
    </location>
</feature>
<evidence type="ECO:0000259" key="9">
    <source>
        <dbReference type="Pfam" id="PF20222"/>
    </source>
</evidence>
<feature type="compositionally biased region" description="Basic and acidic residues" evidence="7">
    <location>
        <begin position="615"/>
        <end position="625"/>
    </location>
</feature>
<evidence type="ECO:0000313" key="10">
    <source>
        <dbReference type="EMBL" id="KTB31692.1"/>
    </source>
</evidence>
<feature type="compositionally biased region" description="Polar residues" evidence="7">
    <location>
        <begin position="719"/>
        <end position="741"/>
    </location>
</feature>
<evidence type="ECO:0000256" key="7">
    <source>
        <dbReference type="SAM" id="MobiDB-lite"/>
    </source>
</evidence>
<feature type="coiled-coil region" evidence="6">
    <location>
        <begin position="1276"/>
        <end position="1322"/>
    </location>
</feature>
<dbReference type="InterPro" id="IPR036390">
    <property type="entry name" value="WH_DNA-bd_sf"/>
</dbReference>
<feature type="region of interest" description="Disordered" evidence="7">
    <location>
        <begin position="712"/>
        <end position="741"/>
    </location>
</feature>
<evidence type="ECO:0000256" key="5">
    <source>
        <dbReference type="ARBA" id="ARBA00023242"/>
    </source>
</evidence>
<evidence type="ECO:0000256" key="3">
    <source>
        <dbReference type="ARBA" id="ARBA00023125"/>
    </source>
</evidence>
<keyword evidence="6" id="KW-0175">Coiled coil</keyword>
<dbReference type="GO" id="GO:0005634">
    <property type="term" value="C:nucleus"/>
    <property type="evidence" value="ECO:0007669"/>
    <property type="project" value="UniProtKB-SubCell"/>
</dbReference>
<dbReference type="PANTHER" id="PTHR15180:SF1">
    <property type="entry name" value="GENERAL TRANSCRIPTION FACTOR 3C POLYPEPTIDE 1"/>
    <property type="match status" value="1"/>
</dbReference>
<organism evidence="10 11">
    <name type="scientific">Moniliophthora roreri</name>
    <name type="common">Frosty pod rot fungus</name>
    <name type="synonym">Monilia roreri</name>
    <dbReference type="NCBI Taxonomy" id="221103"/>
    <lineage>
        <taxon>Eukaryota</taxon>
        <taxon>Fungi</taxon>
        <taxon>Dikarya</taxon>
        <taxon>Basidiomycota</taxon>
        <taxon>Agaricomycotina</taxon>
        <taxon>Agaricomycetes</taxon>
        <taxon>Agaricomycetidae</taxon>
        <taxon>Agaricales</taxon>
        <taxon>Marasmiineae</taxon>
        <taxon>Marasmiaceae</taxon>
        <taxon>Moniliophthora</taxon>
    </lineage>
</organism>
<feature type="region of interest" description="Disordered" evidence="7">
    <location>
        <begin position="225"/>
        <end position="251"/>
    </location>
</feature>
<dbReference type="InterPro" id="IPR046488">
    <property type="entry name" value="Sfc3/Tfc3_C"/>
</dbReference>
<comment type="subcellular location">
    <subcellularLocation>
        <location evidence="1">Nucleus</location>
    </subcellularLocation>
</comment>
<name>A0A0W0F5X2_MONRR</name>
<dbReference type="Proteomes" id="UP000054988">
    <property type="component" value="Unassembled WGS sequence"/>
</dbReference>
<dbReference type="SMART" id="SM00384">
    <property type="entry name" value="AT_hook"/>
    <property type="match status" value="3"/>
</dbReference>
<dbReference type="InterPro" id="IPR007309">
    <property type="entry name" value="TFIIIC_Bblock-bd"/>
</dbReference>
<gene>
    <name evidence="10" type="ORF">WG66_15748</name>
</gene>
<evidence type="ECO:0000256" key="1">
    <source>
        <dbReference type="ARBA" id="ARBA00004123"/>
    </source>
</evidence>
<dbReference type="EMBL" id="LATX01002301">
    <property type="protein sequence ID" value="KTB31692.1"/>
    <property type="molecule type" value="Genomic_DNA"/>
</dbReference>
<feature type="region of interest" description="Disordered" evidence="7">
    <location>
        <begin position="513"/>
        <end position="652"/>
    </location>
</feature>
<dbReference type="CDD" id="cd16169">
    <property type="entry name" value="Tau138_eWH"/>
    <property type="match status" value="1"/>
</dbReference>